<dbReference type="InterPro" id="IPR046344">
    <property type="entry name" value="TAF6_C_sf"/>
</dbReference>
<name>A0A3N4IJ13_ASCIM</name>
<dbReference type="FunFam" id="1.25.40.770:FF:000001">
    <property type="entry name" value="Transcription initiation factor TFIID subunit 6"/>
    <property type="match status" value="1"/>
</dbReference>
<dbReference type="AlphaFoldDB" id="A0A3N4IJ13"/>
<dbReference type="SMART" id="SM00803">
    <property type="entry name" value="TAF"/>
    <property type="match status" value="1"/>
</dbReference>
<dbReference type="GO" id="GO:0046695">
    <property type="term" value="C:SLIK (SAGA-like) complex"/>
    <property type="evidence" value="ECO:0007669"/>
    <property type="project" value="InterPro"/>
</dbReference>
<dbReference type="GO" id="GO:0003713">
    <property type="term" value="F:transcription coactivator activity"/>
    <property type="evidence" value="ECO:0007669"/>
    <property type="project" value="TreeGrafter"/>
</dbReference>
<dbReference type="GO" id="GO:0005669">
    <property type="term" value="C:transcription factor TFIID complex"/>
    <property type="evidence" value="ECO:0007669"/>
    <property type="project" value="InterPro"/>
</dbReference>
<feature type="domain" description="TATA box binding protein associated factor (TAF) histone-like fold" evidence="7">
    <location>
        <begin position="3"/>
        <end position="66"/>
    </location>
</feature>
<evidence type="ECO:0000313" key="8">
    <source>
        <dbReference type="EMBL" id="RPA84698.1"/>
    </source>
</evidence>
<dbReference type="GO" id="GO:0016251">
    <property type="term" value="F:RNA polymerase II general transcription initiation factor activity"/>
    <property type="evidence" value="ECO:0007669"/>
    <property type="project" value="InterPro"/>
</dbReference>
<evidence type="ECO:0000256" key="3">
    <source>
        <dbReference type="ARBA" id="ARBA00023015"/>
    </source>
</evidence>
<dbReference type="InterPro" id="IPR037796">
    <property type="entry name" value="TAF6"/>
</dbReference>
<feature type="compositionally biased region" description="Polar residues" evidence="6">
    <location>
        <begin position="153"/>
        <end position="170"/>
    </location>
</feature>
<dbReference type="STRING" id="1160509.A0A3N4IJ13"/>
<reference evidence="8 9" key="1">
    <citation type="journal article" date="2018" name="Nat. Ecol. Evol.">
        <title>Pezizomycetes genomes reveal the molecular basis of ectomycorrhizal truffle lifestyle.</title>
        <authorList>
            <person name="Murat C."/>
            <person name="Payen T."/>
            <person name="Noel B."/>
            <person name="Kuo A."/>
            <person name="Morin E."/>
            <person name="Chen J."/>
            <person name="Kohler A."/>
            <person name="Krizsan K."/>
            <person name="Balestrini R."/>
            <person name="Da Silva C."/>
            <person name="Montanini B."/>
            <person name="Hainaut M."/>
            <person name="Levati E."/>
            <person name="Barry K.W."/>
            <person name="Belfiori B."/>
            <person name="Cichocki N."/>
            <person name="Clum A."/>
            <person name="Dockter R.B."/>
            <person name="Fauchery L."/>
            <person name="Guy J."/>
            <person name="Iotti M."/>
            <person name="Le Tacon F."/>
            <person name="Lindquist E.A."/>
            <person name="Lipzen A."/>
            <person name="Malagnac F."/>
            <person name="Mello A."/>
            <person name="Molinier V."/>
            <person name="Miyauchi S."/>
            <person name="Poulain J."/>
            <person name="Riccioni C."/>
            <person name="Rubini A."/>
            <person name="Sitrit Y."/>
            <person name="Splivallo R."/>
            <person name="Traeger S."/>
            <person name="Wang M."/>
            <person name="Zifcakova L."/>
            <person name="Wipf D."/>
            <person name="Zambonelli A."/>
            <person name="Paolocci F."/>
            <person name="Nowrousian M."/>
            <person name="Ottonello S."/>
            <person name="Baldrian P."/>
            <person name="Spatafora J.W."/>
            <person name="Henrissat B."/>
            <person name="Nagy L.G."/>
            <person name="Aury J.M."/>
            <person name="Wincker P."/>
            <person name="Grigoriev I.V."/>
            <person name="Bonfante P."/>
            <person name="Martin F.M."/>
        </authorList>
    </citation>
    <scope>NUCLEOTIDE SEQUENCE [LARGE SCALE GENOMIC DNA]</scope>
    <source>
        <strain evidence="8 9">RN42</strain>
    </source>
</reference>
<comment type="subcellular location">
    <subcellularLocation>
        <location evidence="1">Nucleus</location>
    </subcellularLocation>
</comment>
<dbReference type="GO" id="GO:0000124">
    <property type="term" value="C:SAGA complex"/>
    <property type="evidence" value="ECO:0007669"/>
    <property type="project" value="InterPro"/>
</dbReference>
<comment type="similarity">
    <text evidence="2">Belongs to the TAF6 family.</text>
</comment>
<dbReference type="PANTHER" id="PTHR10221:SF9">
    <property type="entry name" value="TRANSCRIPTION INITIATION FACTOR TFIID SUBUNIT 6"/>
    <property type="match status" value="1"/>
</dbReference>
<evidence type="ECO:0000256" key="4">
    <source>
        <dbReference type="ARBA" id="ARBA00023163"/>
    </source>
</evidence>
<keyword evidence="5" id="KW-0539">Nucleus</keyword>
<accession>A0A3N4IJ13</accession>
<dbReference type="InterPro" id="IPR016024">
    <property type="entry name" value="ARM-type_fold"/>
</dbReference>
<evidence type="ECO:0000313" key="9">
    <source>
        <dbReference type="Proteomes" id="UP000275078"/>
    </source>
</evidence>
<sequence>MATWSAQTIQDIADSVGIQQLSPAITKDLSQDVDFRYRQIIGESIKFMRHGKRNTLTTQDISHALRVLDVEPMYGYETTRPVKYGAASLGPGQPVYYLEEEEVDFEKLINAPLPKVPREVSFTAHWMAIEGVQPAIPQNPTQADAGVRDSATKGATTANSISASAGNQERPSVKPLVKHILSKELQLYFEKVTNSLLDPSNDNLRQAALTSLRNDSGLHQLLPYFVQFVSEKVTHNLKNLFVLEQVLEVIHSLLENPDLFIEPYVASLIPPILTCLVGKRLGSSNDNDGTALPGHFSLRDKAAAILNLVTAKFADSSHTLKPRLMRTCLRNFLSNDAPVGTHYGALLALAAIGGKEAVRVLIMPNLKSFEQNVLDGKSEEGGEKAAEVKACYEAVGKVVRILSEEKVKNEDEMEEEVSDADRTELENFVGPGCAQEIQRVGGVQLVRKVLEVKNGK</sequence>
<dbReference type="OrthoDB" id="361039at2759"/>
<evidence type="ECO:0000259" key="7">
    <source>
        <dbReference type="SMART" id="SM00803"/>
    </source>
</evidence>
<dbReference type="PANTHER" id="PTHR10221">
    <property type="entry name" value="TRANSCRIPTION INITIATION FACTOR TFIID SUBUNIT 6"/>
    <property type="match status" value="1"/>
</dbReference>
<dbReference type="Pfam" id="PF02969">
    <property type="entry name" value="TAF"/>
    <property type="match status" value="1"/>
</dbReference>
<feature type="region of interest" description="Disordered" evidence="6">
    <location>
        <begin position="137"/>
        <end position="170"/>
    </location>
</feature>
<dbReference type="InterPro" id="IPR004823">
    <property type="entry name" value="TAF_TATA-bd_Histone-like_dom"/>
</dbReference>
<keyword evidence="9" id="KW-1185">Reference proteome</keyword>
<keyword evidence="3" id="KW-0805">Transcription regulation</keyword>
<dbReference type="CDD" id="cd22931">
    <property type="entry name" value="HFD_TAF6"/>
    <property type="match status" value="1"/>
</dbReference>
<evidence type="ECO:0000256" key="6">
    <source>
        <dbReference type="SAM" id="MobiDB-lite"/>
    </source>
</evidence>
<evidence type="ECO:0000256" key="2">
    <source>
        <dbReference type="ARBA" id="ARBA00007688"/>
    </source>
</evidence>
<dbReference type="Proteomes" id="UP000275078">
    <property type="component" value="Unassembled WGS sequence"/>
</dbReference>
<dbReference type="CDD" id="cd08050">
    <property type="entry name" value="TAF6C"/>
    <property type="match status" value="1"/>
</dbReference>
<dbReference type="InterPro" id="IPR011442">
    <property type="entry name" value="TAF6_C"/>
</dbReference>
<proteinExistence type="inferred from homology"/>
<dbReference type="Pfam" id="PF07571">
    <property type="entry name" value="TAF6_C"/>
    <property type="match status" value="1"/>
</dbReference>
<protein>
    <submittedName>
        <fullName evidence="8">DUF1546-domain-containing protein</fullName>
    </submittedName>
</protein>
<dbReference type="InterPro" id="IPR009072">
    <property type="entry name" value="Histone-fold"/>
</dbReference>
<organism evidence="8 9">
    <name type="scientific">Ascobolus immersus RN42</name>
    <dbReference type="NCBI Taxonomy" id="1160509"/>
    <lineage>
        <taxon>Eukaryota</taxon>
        <taxon>Fungi</taxon>
        <taxon>Dikarya</taxon>
        <taxon>Ascomycota</taxon>
        <taxon>Pezizomycotina</taxon>
        <taxon>Pezizomycetes</taxon>
        <taxon>Pezizales</taxon>
        <taxon>Ascobolaceae</taxon>
        <taxon>Ascobolus</taxon>
    </lineage>
</organism>
<dbReference type="GO" id="GO:0046982">
    <property type="term" value="F:protein heterodimerization activity"/>
    <property type="evidence" value="ECO:0007669"/>
    <property type="project" value="InterPro"/>
</dbReference>
<dbReference type="GO" id="GO:0051123">
    <property type="term" value="P:RNA polymerase II preinitiation complex assembly"/>
    <property type="evidence" value="ECO:0007669"/>
    <property type="project" value="TreeGrafter"/>
</dbReference>
<dbReference type="Gene3D" id="1.25.40.770">
    <property type="entry name" value="TAF6, C-terminal HEAT repeat domain"/>
    <property type="match status" value="1"/>
</dbReference>
<keyword evidence="4" id="KW-0804">Transcription</keyword>
<dbReference type="Gene3D" id="1.10.20.10">
    <property type="entry name" value="Histone, subunit A"/>
    <property type="match status" value="1"/>
</dbReference>
<dbReference type="EMBL" id="ML119657">
    <property type="protein sequence ID" value="RPA84698.1"/>
    <property type="molecule type" value="Genomic_DNA"/>
</dbReference>
<gene>
    <name evidence="8" type="ORF">BJ508DRAFT_412460</name>
</gene>
<evidence type="ECO:0000256" key="1">
    <source>
        <dbReference type="ARBA" id="ARBA00004123"/>
    </source>
</evidence>
<dbReference type="SUPFAM" id="SSF48371">
    <property type="entry name" value="ARM repeat"/>
    <property type="match status" value="1"/>
</dbReference>
<dbReference type="SUPFAM" id="SSF47113">
    <property type="entry name" value="Histone-fold"/>
    <property type="match status" value="1"/>
</dbReference>
<evidence type="ECO:0000256" key="5">
    <source>
        <dbReference type="ARBA" id="ARBA00023242"/>
    </source>
</evidence>